<reference evidence="1 2" key="1">
    <citation type="journal article" date="2023" name="Nat. Commun.">
        <title>Origin of minicircular mitochondrial genomes in red algae.</title>
        <authorList>
            <person name="Lee Y."/>
            <person name="Cho C.H."/>
            <person name="Lee Y.M."/>
            <person name="Park S.I."/>
            <person name="Yang J.H."/>
            <person name="West J.A."/>
            <person name="Bhattacharya D."/>
            <person name="Yoon H.S."/>
        </authorList>
    </citation>
    <scope>NUCLEOTIDE SEQUENCE [LARGE SCALE GENOMIC DNA]</scope>
    <source>
        <strain evidence="1 2">CCMP1338</strain>
        <tissue evidence="1">Whole cell</tissue>
    </source>
</reference>
<organism evidence="1 2">
    <name type="scientific">Rhodosorus marinus</name>
    <dbReference type="NCBI Taxonomy" id="101924"/>
    <lineage>
        <taxon>Eukaryota</taxon>
        <taxon>Rhodophyta</taxon>
        <taxon>Stylonematophyceae</taxon>
        <taxon>Stylonematales</taxon>
        <taxon>Stylonemataceae</taxon>
        <taxon>Rhodosorus</taxon>
    </lineage>
</organism>
<gene>
    <name evidence="1" type="ORF">NDN08_006609</name>
</gene>
<protein>
    <submittedName>
        <fullName evidence="1">Uncharacterized protein</fullName>
    </submittedName>
</protein>
<comment type="caution">
    <text evidence="1">The sequence shown here is derived from an EMBL/GenBank/DDBJ whole genome shotgun (WGS) entry which is preliminary data.</text>
</comment>
<name>A0AAV8UNF7_9RHOD</name>
<dbReference type="Proteomes" id="UP001157974">
    <property type="component" value="Unassembled WGS sequence"/>
</dbReference>
<accession>A0AAV8UNF7</accession>
<evidence type="ECO:0000313" key="1">
    <source>
        <dbReference type="EMBL" id="KAJ8902201.1"/>
    </source>
</evidence>
<dbReference type="EMBL" id="JAMWBK010000009">
    <property type="protein sequence ID" value="KAJ8902201.1"/>
    <property type="molecule type" value="Genomic_DNA"/>
</dbReference>
<evidence type="ECO:0000313" key="2">
    <source>
        <dbReference type="Proteomes" id="UP001157974"/>
    </source>
</evidence>
<keyword evidence="2" id="KW-1185">Reference proteome</keyword>
<proteinExistence type="predicted"/>
<dbReference type="AlphaFoldDB" id="A0AAV8UNF7"/>
<sequence>MLLVITRAEGYVLREGEFVDLAVRMSDDRYMQLNFVSRGDSPLAALLATEDDKYALAEEAERAGEELRSIVNLPKSEDDPEAEA</sequence>